<gene>
    <name evidence="2" type="primary">ga16549</name>
    <name evidence="2" type="ORF">PR202_ga16549</name>
</gene>
<dbReference type="Proteomes" id="UP001054889">
    <property type="component" value="Unassembled WGS sequence"/>
</dbReference>
<protein>
    <submittedName>
        <fullName evidence="2">Uncharacterized protein</fullName>
    </submittedName>
</protein>
<sequence>MRPVASDKARLLVLVRTSDADFFQEVEELPARIGAAWLATHTTVSFGMLLYQMPRYNNDELEPGGEKKPRAKAPPSEMSVVPGNSGLPRTIWLSAVHNIGHDITQRTVAMYGQHGRSIKQRHLMATKERSLLASAGN</sequence>
<keyword evidence="3" id="KW-1185">Reference proteome</keyword>
<evidence type="ECO:0000256" key="1">
    <source>
        <dbReference type="SAM" id="MobiDB-lite"/>
    </source>
</evidence>
<evidence type="ECO:0000313" key="3">
    <source>
        <dbReference type="Proteomes" id="UP001054889"/>
    </source>
</evidence>
<reference evidence="2" key="1">
    <citation type="journal article" date="2018" name="DNA Res.">
        <title>Multiple hybrid de novo genome assembly of finger millet, an orphan allotetraploid crop.</title>
        <authorList>
            <person name="Hatakeyama M."/>
            <person name="Aluri S."/>
            <person name="Balachadran M.T."/>
            <person name="Sivarajan S.R."/>
            <person name="Patrignani A."/>
            <person name="Gruter S."/>
            <person name="Poveda L."/>
            <person name="Shimizu-Inatsugi R."/>
            <person name="Baeten J."/>
            <person name="Francoijs K.J."/>
            <person name="Nataraja K.N."/>
            <person name="Reddy Y.A.N."/>
            <person name="Phadnis S."/>
            <person name="Ravikumar R.L."/>
            <person name="Schlapbach R."/>
            <person name="Sreeman S.M."/>
            <person name="Shimizu K.K."/>
        </authorList>
    </citation>
    <scope>NUCLEOTIDE SEQUENCE</scope>
</reference>
<reference evidence="2" key="2">
    <citation type="submission" date="2021-12" db="EMBL/GenBank/DDBJ databases">
        <title>Resequencing data analysis of finger millet.</title>
        <authorList>
            <person name="Hatakeyama M."/>
            <person name="Aluri S."/>
            <person name="Balachadran M.T."/>
            <person name="Sivarajan S.R."/>
            <person name="Poveda L."/>
            <person name="Shimizu-Inatsugi R."/>
            <person name="Schlapbach R."/>
            <person name="Sreeman S.M."/>
            <person name="Shimizu K.K."/>
        </authorList>
    </citation>
    <scope>NUCLEOTIDE SEQUENCE</scope>
</reference>
<feature type="region of interest" description="Disordered" evidence="1">
    <location>
        <begin position="57"/>
        <end position="82"/>
    </location>
</feature>
<name>A0AAV5CN57_ELECO</name>
<accession>A0AAV5CN57</accession>
<dbReference type="AlphaFoldDB" id="A0AAV5CN57"/>
<evidence type="ECO:0000313" key="2">
    <source>
        <dbReference type="EMBL" id="GJM99451.1"/>
    </source>
</evidence>
<proteinExistence type="predicted"/>
<organism evidence="2 3">
    <name type="scientific">Eleusine coracana subsp. coracana</name>
    <dbReference type="NCBI Taxonomy" id="191504"/>
    <lineage>
        <taxon>Eukaryota</taxon>
        <taxon>Viridiplantae</taxon>
        <taxon>Streptophyta</taxon>
        <taxon>Embryophyta</taxon>
        <taxon>Tracheophyta</taxon>
        <taxon>Spermatophyta</taxon>
        <taxon>Magnoliopsida</taxon>
        <taxon>Liliopsida</taxon>
        <taxon>Poales</taxon>
        <taxon>Poaceae</taxon>
        <taxon>PACMAD clade</taxon>
        <taxon>Chloridoideae</taxon>
        <taxon>Cynodonteae</taxon>
        <taxon>Eleusininae</taxon>
        <taxon>Eleusine</taxon>
    </lineage>
</organism>
<dbReference type="EMBL" id="BQKI01000007">
    <property type="protein sequence ID" value="GJM99451.1"/>
    <property type="molecule type" value="Genomic_DNA"/>
</dbReference>
<comment type="caution">
    <text evidence="2">The sequence shown here is derived from an EMBL/GenBank/DDBJ whole genome shotgun (WGS) entry which is preliminary data.</text>
</comment>